<protein>
    <submittedName>
        <fullName evidence="1">Uncharacterized protein</fullName>
    </submittedName>
</protein>
<evidence type="ECO:0000313" key="2">
    <source>
        <dbReference type="Proteomes" id="UP001153334"/>
    </source>
</evidence>
<sequence>MENLLTKTVPCRSSSCSVRKNLHLNEKASGLFSTMASGPMTKFRQGYEFPKHNPAFDNYYALVHRTITNHSFASIGLDIEHSQSGYDGDSMTLNDTQHLINWLRADFGQDFIITLAPVPNALLYKGSYNTQFYGGSWMGLKGPGYYERCINEGGWKPERIVTTITTSSDFTAPRPQRSYIRLNETRRAIEIGL</sequence>
<evidence type="ECO:0000313" key="1">
    <source>
        <dbReference type="EMBL" id="KAJ8122920.1"/>
    </source>
</evidence>
<name>A0ACC2J682_9PEZI</name>
<reference evidence="1" key="1">
    <citation type="submission" date="2022-11" db="EMBL/GenBank/DDBJ databases">
        <title>Genome Sequence of Nemania bipapillata.</title>
        <authorList>
            <person name="Buettner E."/>
        </authorList>
    </citation>
    <scope>NUCLEOTIDE SEQUENCE</scope>
    <source>
        <strain evidence="1">CP14</strain>
    </source>
</reference>
<gene>
    <name evidence="1" type="ORF">ONZ43_g1007</name>
</gene>
<comment type="caution">
    <text evidence="1">The sequence shown here is derived from an EMBL/GenBank/DDBJ whole genome shotgun (WGS) entry which is preliminary data.</text>
</comment>
<dbReference type="EMBL" id="JAPESX010000154">
    <property type="protein sequence ID" value="KAJ8122920.1"/>
    <property type="molecule type" value="Genomic_DNA"/>
</dbReference>
<dbReference type="Proteomes" id="UP001153334">
    <property type="component" value="Unassembled WGS sequence"/>
</dbReference>
<proteinExistence type="predicted"/>
<keyword evidence="2" id="KW-1185">Reference proteome</keyword>
<accession>A0ACC2J682</accession>
<organism evidence="1 2">
    <name type="scientific">Nemania bipapillata</name>
    <dbReference type="NCBI Taxonomy" id="110536"/>
    <lineage>
        <taxon>Eukaryota</taxon>
        <taxon>Fungi</taxon>
        <taxon>Dikarya</taxon>
        <taxon>Ascomycota</taxon>
        <taxon>Pezizomycotina</taxon>
        <taxon>Sordariomycetes</taxon>
        <taxon>Xylariomycetidae</taxon>
        <taxon>Xylariales</taxon>
        <taxon>Xylariaceae</taxon>
        <taxon>Nemania</taxon>
    </lineage>
</organism>